<keyword evidence="2" id="KW-1185">Reference proteome</keyword>
<reference evidence="2" key="1">
    <citation type="journal article" date="2019" name="Int. J. Syst. Evol. Microbiol.">
        <title>The Global Catalogue of Microorganisms (GCM) 10K type strain sequencing project: providing services to taxonomists for standard genome sequencing and annotation.</title>
        <authorList>
            <consortium name="The Broad Institute Genomics Platform"/>
            <consortium name="The Broad Institute Genome Sequencing Center for Infectious Disease"/>
            <person name="Wu L."/>
            <person name="Ma J."/>
        </authorList>
    </citation>
    <scope>NUCLEOTIDE SEQUENCE [LARGE SCALE GENOMIC DNA]</scope>
    <source>
        <strain evidence="2">JCM 16231</strain>
    </source>
</reference>
<dbReference type="Proteomes" id="UP001500185">
    <property type="component" value="Unassembled WGS sequence"/>
</dbReference>
<evidence type="ECO:0000313" key="1">
    <source>
        <dbReference type="EMBL" id="GAA0761084.1"/>
    </source>
</evidence>
<evidence type="ECO:0000313" key="2">
    <source>
        <dbReference type="Proteomes" id="UP001500185"/>
    </source>
</evidence>
<gene>
    <name evidence="1" type="ORF">GCM10009433_20150</name>
</gene>
<name>A0ABP3VJB6_9FLAO</name>
<accession>A0ABP3VJB6</accession>
<proteinExistence type="predicted"/>
<organism evidence="1 2">
    <name type="scientific">Psychroflexus lacisalsi</name>
    <dbReference type="NCBI Taxonomy" id="503928"/>
    <lineage>
        <taxon>Bacteria</taxon>
        <taxon>Pseudomonadati</taxon>
        <taxon>Bacteroidota</taxon>
        <taxon>Flavobacteriia</taxon>
        <taxon>Flavobacteriales</taxon>
        <taxon>Flavobacteriaceae</taxon>
        <taxon>Psychroflexus</taxon>
    </lineage>
</organism>
<protein>
    <submittedName>
        <fullName evidence="1">Uncharacterized protein</fullName>
    </submittedName>
</protein>
<sequence length="83" mass="9538">MTIEFLQHLLKTNIMKKVFILFVLFFLSTFSVPAGNHVKEGFRDTCFSVAREWVISQEGEINLDNVGHLLELTEYLQTTGICD</sequence>
<comment type="caution">
    <text evidence="1">The sequence shown here is derived from an EMBL/GenBank/DDBJ whole genome shotgun (WGS) entry which is preliminary data.</text>
</comment>
<dbReference type="EMBL" id="BAAAGG010000019">
    <property type="protein sequence ID" value="GAA0761084.1"/>
    <property type="molecule type" value="Genomic_DNA"/>
</dbReference>